<dbReference type="InterPro" id="IPR027981">
    <property type="entry name" value="DUF4446"/>
</dbReference>
<reference evidence="2 3" key="1">
    <citation type="submission" date="2019-08" db="EMBL/GenBank/DDBJ databases">
        <title>Actinomadura sp. nov. CYP1-5 isolated from mountain soil.</title>
        <authorList>
            <person name="Songsumanus A."/>
            <person name="Kuncharoen N."/>
            <person name="Kudo T."/>
            <person name="Yuki M."/>
            <person name="Igarashi Y."/>
            <person name="Tanasupawat S."/>
        </authorList>
    </citation>
    <scope>NUCLEOTIDE SEQUENCE [LARGE SCALE GENOMIC DNA]</scope>
    <source>
        <strain evidence="2 3">JCM 14158</strain>
    </source>
</reference>
<evidence type="ECO:0000313" key="3">
    <source>
        <dbReference type="Proteomes" id="UP000323380"/>
    </source>
</evidence>
<dbReference type="EMBL" id="VSFG01000001">
    <property type="protein sequence ID" value="TYB50026.1"/>
    <property type="molecule type" value="Genomic_DNA"/>
</dbReference>
<comment type="caution">
    <text evidence="2">The sequence shown here is derived from an EMBL/GenBank/DDBJ whole genome shotgun (WGS) entry which is preliminary data.</text>
</comment>
<name>A0A5D0NZX3_9ACTN</name>
<accession>A0A5D0NZX3</accession>
<protein>
    <submittedName>
        <fullName evidence="2">DUF4446 family protein</fullName>
    </submittedName>
</protein>
<dbReference type="AlphaFoldDB" id="A0A5D0NZX3"/>
<dbReference type="Proteomes" id="UP000323380">
    <property type="component" value="Unassembled WGS sequence"/>
</dbReference>
<gene>
    <name evidence="2" type="ORF">FXF69_09905</name>
</gene>
<proteinExistence type="predicted"/>
<feature type="region of interest" description="Disordered" evidence="1">
    <location>
        <begin position="134"/>
        <end position="156"/>
    </location>
</feature>
<dbReference type="RefSeq" id="WP_083981602.1">
    <property type="nucleotide sequence ID" value="NZ_VSFG01000001.1"/>
</dbReference>
<evidence type="ECO:0000313" key="2">
    <source>
        <dbReference type="EMBL" id="TYB50026.1"/>
    </source>
</evidence>
<keyword evidence="3" id="KW-1185">Reference proteome</keyword>
<dbReference type="STRING" id="1220554.GCA_001552135_07673"/>
<sequence>MLVAVAVAGLIAGVAGLSIAVVAHNRVNQVVDECGEMLRRQLQLASGSVDERALRDLAIVHYDALKEMSGHRSFSLALINAVGDGVVVSSINGRTETRTYAKAVLGGNAVEMLSPEENQALRAARLGKGPIVSMDDPLPDFGNGNGNGDRTSTARA</sequence>
<organism evidence="2 3">
    <name type="scientific">Actinomadura chibensis</name>
    <dbReference type="NCBI Taxonomy" id="392828"/>
    <lineage>
        <taxon>Bacteria</taxon>
        <taxon>Bacillati</taxon>
        <taxon>Actinomycetota</taxon>
        <taxon>Actinomycetes</taxon>
        <taxon>Streptosporangiales</taxon>
        <taxon>Thermomonosporaceae</taxon>
        <taxon>Actinomadura</taxon>
    </lineage>
</organism>
<evidence type="ECO:0000256" key="1">
    <source>
        <dbReference type="SAM" id="MobiDB-lite"/>
    </source>
</evidence>
<dbReference type="Pfam" id="PF14584">
    <property type="entry name" value="DUF4446"/>
    <property type="match status" value="1"/>
</dbReference>